<dbReference type="AlphaFoldDB" id="A0AAD7HWP4"/>
<dbReference type="EMBL" id="JARKIB010000168">
    <property type="protein sequence ID" value="KAJ7729010.1"/>
    <property type="molecule type" value="Genomic_DNA"/>
</dbReference>
<name>A0AAD7HWP4_9AGAR</name>
<evidence type="ECO:0000313" key="2">
    <source>
        <dbReference type="EMBL" id="KAJ7729010.1"/>
    </source>
</evidence>
<evidence type="ECO:0000313" key="3">
    <source>
        <dbReference type="Proteomes" id="UP001215598"/>
    </source>
</evidence>
<proteinExistence type="predicted"/>
<organism evidence="2 3">
    <name type="scientific">Mycena metata</name>
    <dbReference type="NCBI Taxonomy" id="1033252"/>
    <lineage>
        <taxon>Eukaryota</taxon>
        <taxon>Fungi</taxon>
        <taxon>Dikarya</taxon>
        <taxon>Basidiomycota</taxon>
        <taxon>Agaricomycotina</taxon>
        <taxon>Agaricomycetes</taxon>
        <taxon>Agaricomycetidae</taxon>
        <taxon>Agaricales</taxon>
        <taxon>Marasmiineae</taxon>
        <taxon>Mycenaceae</taxon>
        <taxon>Mycena</taxon>
    </lineage>
</organism>
<sequence>MPVTLLPFFLQSQTRPPASTAPHQIPSHLNEKPNSQPPPLNHPQSNSLMQILHQHYNPGTRVEVIKQDLNLFKASKKEATRGDRTTTTWIRGQIKRKHYTNCAKRTTLEVKIQFPNKLCGTTSVVFQTNYVTGDKFDVGSRLKKNRGILLFITYLNNSIFKPNSFDPWVQREREAVEVK</sequence>
<dbReference type="Proteomes" id="UP001215598">
    <property type="component" value="Unassembled WGS sequence"/>
</dbReference>
<comment type="caution">
    <text evidence="2">The sequence shown here is derived from an EMBL/GenBank/DDBJ whole genome shotgun (WGS) entry which is preliminary data.</text>
</comment>
<keyword evidence="3" id="KW-1185">Reference proteome</keyword>
<protein>
    <submittedName>
        <fullName evidence="2">Uncharacterized protein</fullName>
    </submittedName>
</protein>
<reference evidence="2" key="1">
    <citation type="submission" date="2023-03" db="EMBL/GenBank/DDBJ databases">
        <title>Massive genome expansion in bonnet fungi (Mycena s.s.) driven by repeated elements and novel gene families across ecological guilds.</title>
        <authorList>
            <consortium name="Lawrence Berkeley National Laboratory"/>
            <person name="Harder C.B."/>
            <person name="Miyauchi S."/>
            <person name="Viragh M."/>
            <person name="Kuo A."/>
            <person name="Thoen E."/>
            <person name="Andreopoulos B."/>
            <person name="Lu D."/>
            <person name="Skrede I."/>
            <person name="Drula E."/>
            <person name="Henrissat B."/>
            <person name="Morin E."/>
            <person name="Kohler A."/>
            <person name="Barry K."/>
            <person name="LaButti K."/>
            <person name="Morin E."/>
            <person name="Salamov A."/>
            <person name="Lipzen A."/>
            <person name="Mereny Z."/>
            <person name="Hegedus B."/>
            <person name="Baldrian P."/>
            <person name="Stursova M."/>
            <person name="Weitz H."/>
            <person name="Taylor A."/>
            <person name="Grigoriev I.V."/>
            <person name="Nagy L.G."/>
            <person name="Martin F."/>
            <person name="Kauserud H."/>
        </authorList>
    </citation>
    <scope>NUCLEOTIDE SEQUENCE</scope>
    <source>
        <strain evidence="2">CBHHK182m</strain>
    </source>
</reference>
<feature type="region of interest" description="Disordered" evidence="1">
    <location>
        <begin position="12"/>
        <end position="45"/>
    </location>
</feature>
<accession>A0AAD7HWP4</accession>
<evidence type="ECO:0000256" key="1">
    <source>
        <dbReference type="SAM" id="MobiDB-lite"/>
    </source>
</evidence>
<gene>
    <name evidence="2" type="ORF">B0H16DRAFT_1470196</name>
</gene>